<name>A0A6P6SK30_COFAR</name>
<evidence type="ECO:0000313" key="1">
    <source>
        <dbReference type="Proteomes" id="UP001652660"/>
    </source>
</evidence>
<proteinExistence type="predicted"/>
<dbReference type="GeneID" id="113692061"/>
<dbReference type="GO" id="GO:0009535">
    <property type="term" value="C:chloroplast thylakoid membrane"/>
    <property type="evidence" value="ECO:0007669"/>
    <property type="project" value="UniProtKB-SubCell"/>
</dbReference>
<dbReference type="OrthoDB" id="1887732at2759"/>
<reference evidence="1" key="1">
    <citation type="journal article" date="2025" name="Foods">
        <title>Unveiling the Microbial Signatures of Arabica Coffee Cherries: Insights into Ripeness Specific Diversity, Functional Traits, and Implications for Quality and Safety.</title>
        <authorList>
            <consortium name="RefSeq"/>
            <person name="Tenea G.N."/>
            <person name="Cifuentes V."/>
            <person name="Reyes P."/>
            <person name="Cevallos-Vallejos M."/>
        </authorList>
    </citation>
    <scope>NUCLEOTIDE SEQUENCE [LARGE SCALE GENOMIC DNA]</scope>
</reference>
<dbReference type="SUPFAM" id="SSF103511">
    <property type="entry name" value="Chlorophyll a-b binding protein"/>
    <property type="match status" value="1"/>
</dbReference>
<dbReference type="InterPro" id="IPR053091">
    <property type="entry name" value="PSII_Assembly/Photoprotect-Rel"/>
</dbReference>
<gene>
    <name evidence="2" type="primary">LOC113692061</name>
</gene>
<dbReference type="AlphaFoldDB" id="A0A6P6SK30"/>
<evidence type="ECO:0000313" key="2">
    <source>
        <dbReference type="RefSeq" id="XP_027066201.1"/>
    </source>
</evidence>
<dbReference type="RefSeq" id="XP_027066201.1">
    <property type="nucleotide sequence ID" value="XM_027210400.2"/>
</dbReference>
<sequence length="150" mass="16741">MLCCWTMQVMNKGLSLLAPQHLAPIDIIRSSSDFRWGLRRGQDAILSLQSRKIRPIRVLANPNVPPGRRRSSSKVVNMVDPLEAKRLAAKQMVQIKAKERLKRRREIEAINGAWAMLGLTAGLVIEGQTGHGILSQLAGYWAAFVGLFTR</sequence>
<keyword evidence="1" id="KW-1185">Reference proteome</keyword>
<dbReference type="PANTHER" id="PTHR37752">
    <property type="entry name" value="OS02G0610700 PROTEIN"/>
    <property type="match status" value="1"/>
</dbReference>
<dbReference type="PANTHER" id="PTHR37752:SF1">
    <property type="entry name" value="OS02G0610700 PROTEIN"/>
    <property type="match status" value="1"/>
</dbReference>
<protein>
    <submittedName>
        <fullName evidence="2">Uncharacterized protein</fullName>
    </submittedName>
</protein>
<organism evidence="1 2">
    <name type="scientific">Coffea arabica</name>
    <name type="common">Arabian coffee</name>
    <dbReference type="NCBI Taxonomy" id="13443"/>
    <lineage>
        <taxon>Eukaryota</taxon>
        <taxon>Viridiplantae</taxon>
        <taxon>Streptophyta</taxon>
        <taxon>Embryophyta</taxon>
        <taxon>Tracheophyta</taxon>
        <taxon>Spermatophyta</taxon>
        <taxon>Magnoliopsida</taxon>
        <taxon>eudicotyledons</taxon>
        <taxon>Gunneridae</taxon>
        <taxon>Pentapetalae</taxon>
        <taxon>asterids</taxon>
        <taxon>lamiids</taxon>
        <taxon>Gentianales</taxon>
        <taxon>Rubiaceae</taxon>
        <taxon>Ixoroideae</taxon>
        <taxon>Gardenieae complex</taxon>
        <taxon>Bertiereae - Coffeeae clade</taxon>
        <taxon>Coffeeae</taxon>
        <taxon>Coffea</taxon>
    </lineage>
</organism>
<dbReference type="Proteomes" id="UP001652660">
    <property type="component" value="Chromosome 6c"/>
</dbReference>
<accession>A0A6P6SK30</accession>
<reference evidence="2" key="2">
    <citation type="submission" date="2025-08" db="UniProtKB">
        <authorList>
            <consortium name="RefSeq"/>
        </authorList>
    </citation>
    <scope>IDENTIFICATION</scope>
    <source>
        <tissue evidence="2">Leaves</tissue>
    </source>
</reference>